<dbReference type="AlphaFoldDB" id="M4BVU1"/>
<feature type="compositionally biased region" description="Low complexity" evidence="1">
    <location>
        <begin position="55"/>
        <end position="71"/>
    </location>
</feature>
<dbReference type="EnsemblProtists" id="HpaT810635">
    <property type="protein sequence ID" value="HpaP810635"/>
    <property type="gene ID" value="HpaG810635"/>
</dbReference>
<dbReference type="Proteomes" id="UP000011713">
    <property type="component" value="Unassembled WGS sequence"/>
</dbReference>
<dbReference type="STRING" id="559515.M4BVU1"/>
<feature type="compositionally biased region" description="Polar residues" evidence="1">
    <location>
        <begin position="72"/>
        <end position="89"/>
    </location>
</feature>
<feature type="compositionally biased region" description="Basic and acidic residues" evidence="1">
    <location>
        <begin position="41"/>
        <end position="50"/>
    </location>
</feature>
<dbReference type="EMBL" id="JH597986">
    <property type="status" value="NOT_ANNOTATED_CDS"/>
    <property type="molecule type" value="Genomic_DNA"/>
</dbReference>
<reference evidence="3" key="1">
    <citation type="journal article" date="2010" name="Science">
        <title>Signatures of adaptation to obligate biotrophy in the Hyaloperonospora arabidopsidis genome.</title>
        <authorList>
            <person name="Baxter L."/>
            <person name="Tripathy S."/>
            <person name="Ishaque N."/>
            <person name="Boot N."/>
            <person name="Cabral A."/>
            <person name="Kemen E."/>
            <person name="Thines M."/>
            <person name="Ah-Fong A."/>
            <person name="Anderson R."/>
            <person name="Badejoko W."/>
            <person name="Bittner-Eddy P."/>
            <person name="Boore J.L."/>
            <person name="Chibucos M.C."/>
            <person name="Coates M."/>
            <person name="Dehal P."/>
            <person name="Delehaunty K."/>
            <person name="Dong S."/>
            <person name="Downton P."/>
            <person name="Dumas B."/>
            <person name="Fabro G."/>
            <person name="Fronick C."/>
            <person name="Fuerstenberg S.I."/>
            <person name="Fulton L."/>
            <person name="Gaulin E."/>
            <person name="Govers F."/>
            <person name="Hughes L."/>
            <person name="Humphray S."/>
            <person name="Jiang R.H."/>
            <person name="Judelson H."/>
            <person name="Kamoun S."/>
            <person name="Kyung K."/>
            <person name="Meijer H."/>
            <person name="Minx P."/>
            <person name="Morris P."/>
            <person name="Nelson J."/>
            <person name="Phuntumart V."/>
            <person name="Qutob D."/>
            <person name="Rehmany A."/>
            <person name="Rougon-Cardoso A."/>
            <person name="Ryden P."/>
            <person name="Torto-Alalibo T."/>
            <person name="Studholme D."/>
            <person name="Wang Y."/>
            <person name="Win J."/>
            <person name="Wood J."/>
            <person name="Clifton S.W."/>
            <person name="Rogers J."/>
            <person name="Van den Ackerveken G."/>
            <person name="Jones J.D."/>
            <person name="McDowell J.M."/>
            <person name="Beynon J."/>
            <person name="Tyler B.M."/>
        </authorList>
    </citation>
    <scope>NUCLEOTIDE SEQUENCE [LARGE SCALE GENOMIC DNA]</scope>
    <source>
        <strain evidence="3">Emoy2</strain>
    </source>
</reference>
<dbReference type="HOGENOM" id="CLU_2163259_0_0_1"/>
<proteinExistence type="predicted"/>
<accession>M4BVU1</accession>
<dbReference type="VEuPathDB" id="FungiDB:HpaG810635"/>
<name>M4BVU1_HYAAE</name>
<sequence>MTAIKSGGKLRKATSSAGADRESSYSGSSSTNNSARGFAEIMRKNREAAARKSGSSSAPPTHHSSSAPSTPRQVPSATNSRSYENGTGSVETRLAAIESKLDKIMAHLGIS</sequence>
<protein>
    <submittedName>
        <fullName evidence="2">Uncharacterized protein</fullName>
    </submittedName>
</protein>
<reference evidence="2" key="2">
    <citation type="submission" date="2015-06" db="UniProtKB">
        <authorList>
            <consortium name="EnsemblProtists"/>
        </authorList>
    </citation>
    <scope>IDENTIFICATION</scope>
    <source>
        <strain evidence="2">Emoy2</strain>
    </source>
</reference>
<feature type="compositionally biased region" description="Low complexity" evidence="1">
    <location>
        <begin position="24"/>
        <end position="34"/>
    </location>
</feature>
<organism evidence="2 3">
    <name type="scientific">Hyaloperonospora arabidopsidis (strain Emoy2)</name>
    <name type="common">Downy mildew agent</name>
    <name type="synonym">Peronospora arabidopsidis</name>
    <dbReference type="NCBI Taxonomy" id="559515"/>
    <lineage>
        <taxon>Eukaryota</taxon>
        <taxon>Sar</taxon>
        <taxon>Stramenopiles</taxon>
        <taxon>Oomycota</taxon>
        <taxon>Peronosporomycetes</taxon>
        <taxon>Peronosporales</taxon>
        <taxon>Peronosporaceae</taxon>
        <taxon>Hyaloperonospora</taxon>
    </lineage>
</organism>
<evidence type="ECO:0000313" key="2">
    <source>
        <dbReference type="EnsemblProtists" id="HpaP810635"/>
    </source>
</evidence>
<keyword evidence="3" id="KW-1185">Reference proteome</keyword>
<dbReference type="InParanoid" id="M4BVU1"/>
<evidence type="ECO:0000313" key="3">
    <source>
        <dbReference type="Proteomes" id="UP000011713"/>
    </source>
</evidence>
<feature type="region of interest" description="Disordered" evidence="1">
    <location>
        <begin position="1"/>
        <end position="89"/>
    </location>
</feature>
<evidence type="ECO:0000256" key="1">
    <source>
        <dbReference type="SAM" id="MobiDB-lite"/>
    </source>
</evidence>
<dbReference type="eggNOG" id="ENOG502S5ID">
    <property type="taxonomic scope" value="Eukaryota"/>
</dbReference>